<evidence type="ECO:0000313" key="2">
    <source>
        <dbReference type="Proteomes" id="UP000007798"/>
    </source>
</evidence>
<dbReference type="HOGENOM" id="CLU_980985_0_0_1"/>
<dbReference type="Proteomes" id="UP000007798">
    <property type="component" value="Unassembled WGS sequence"/>
</dbReference>
<sequence length="133" mass="15365">MASEELPGDLGKLKITQDITIKDLVNRNPFYSSSTTKSIPNTNSTCKKLQMQSANLKIPYRWKARIRRHSESFLDDCKQASTPAFENNNTLRCSHRVYKHSLKRSHVMSSTRKYLLREPVLKYTYSLALIQKG</sequence>
<organism evidence="1 2">
    <name type="scientific">Drosophila willistoni</name>
    <name type="common">Fruit fly</name>
    <dbReference type="NCBI Taxonomy" id="7260"/>
    <lineage>
        <taxon>Eukaryota</taxon>
        <taxon>Metazoa</taxon>
        <taxon>Ecdysozoa</taxon>
        <taxon>Arthropoda</taxon>
        <taxon>Hexapoda</taxon>
        <taxon>Insecta</taxon>
        <taxon>Pterygota</taxon>
        <taxon>Neoptera</taxon>
        <taxon>Endopterygota</taxon>
        <taxon>Diptera</taxon>
        <taxon>Brachycera</taxon>
        <taxon>Muscomorpha</taxon>
        <taxon>Ephydroidea</taxon>
        <taxon>Drosophilidae</taxon>
        <taxon>Drosophila</taxon>
        <taxon>Sophophora</taxon>
    </lineage>
</organism>
<dbReference type="EMBL" id="CH964295">
    <property type="protein sequence ID" value="EDW86684.2"/>
    <property type="molecule type" value="Genomic_DNA"/>
</dbReference>
<dbReference type="InParanoid" id="B4NQP5"/>
<keyword evidence="2" id="KW-1185">Reference proteome</keyword>
<dbReference type="OrthoDB" id="10045817at2759"/>
<reference evidence="1 2" key="1">
    <citation type="journal article" date="2007" name="Nature">
        <title>Evolution of genes and genomes on the Drosophila phylogeny.</title>
        <authorList>
            <consortium name="Drosophila 12 Genomes Consortium"/>
            <person name="Clark A.G."/>
            <person name="Eisen M.B."/>
            <person name="Smith D.R."/>
            <person name="Bergman C.M."/>
            <person name="Oliver B."/>
            <person name="Markow T.A."/>
            <person name="Kaufman T.C."/>
            <person name="Kellis M."/>
            <person name="Gelbart W."/>
            <person name="Iyer V.N."/>
            <person name="Pollard D.A."/>
            <person name="Sackton T.B."/>
            <person name="Larracuente A.M."/>
            <person name="Singh N.D."/>
            <person name="Abad J.P."/>
            <person name="Abt D.N."/>
            <person name="Adryan B."/>
            <person name="Aguade M."/>
            <person name="Akashi H."/>
            <person name="Anderson W.W."/>
            <person name="Aquadro C.F."/>
            <person name="Ardell D.H."/>
            <person name="Arguello R."/>
            <person name="Artieri C.G."/>
            <person name="Barbash D.A."/>
            <person name="Barker D."/>
            <person name="Barsanti P."/>
            <person name="Batterham P."/>
            <person name="Batzoglou S."/>
            <person name="Begun D."/>
            <person name="Bhutkar A."/>
            <person name="Blanco E."/>
            <person name="Bosak S.A."/>
            <person name="Bradley R.K."/>
            <person name="Brand A.D."/>
            <person name="Brent M.R."/>
            <person name="Brooks A.N."/>
            <person name="Brown R.H."/>
            <person name="Butlin R.K."/>
            <person name="Caggese C."/>
            <person name="Calvi B.R."/>
            <person name="Bernardo de Carvalho A."/>
            <person name="Caspi A."/>
            <person name="Castrezana S."/>
            <person name="Celniker S.E."/>
            <person name="Chang J.L."/>
            <person name="Chapple C."/>
            <person name="Chatterji S."/>
            <person name="Chinwalla A."/>
            <person name="Civetta A."/>
            <person name="Clifton S.W."/>
            <person name="Comeron J.M."/>
            <person name="Costello J.C."/>
            <person name="Coyne J.A."/>
            <person name="Daub J."/>
            <person name="David R.G."/>
            <person name="Delcher A.L."/>
            <person name="Delehaunty K."/>
            <person name="Do C.B."/>
            <person name="Ebling H."/>
            <person name="Edwards K."/>
            <person name="Eickbush T."/>
            <person name="Evans J.D."/>
            <person name="Filipski A."/>
            <person name="Findeiss S."/>
            <person name="Freyhult E."/>
            <person name="Fulton L."/>
            <person name="Fulton R."/>
            <person name="Garcia A.C."/>
            <person name="Gardiner A."/>
            <person name="Garfield D.A."/>
            <person name="Garvin B.E."/>
            <person name="Gibson G."/>
            <person name="Gilbert D."/>
            <person name="Gnerre S."/>
            <person name="Godfrey J."/>
            <person name="Good R."/>
            <person name="Gotea V."/>
            <person name="Gravely B."/>
            <person name="Greenberg A.J."/>
            <person name="Griffiths-Jones S."/>
            <person name="Gross S."/>
            <person name="Guigo R."/>
            <person name="Gustafson E.A."/>
            <person name="Haerty W."/>
            <person name="Hahn M.W."/>
            <person name="Halligan D.L."/>
            <person name="Halpern A.L."/>
            <person name="Halter G.M."/>
            <person name="Han M.V."/>
            <person name="Heger A."/>
            <person name="Hillier L."/>
            <person name="Hinrichs A.S."/>
            <person name="Holmes I."/>
            <person name="Hoskins R.A."/>
            <person name="Hubisz M.J."/>
            <person name="Hultmark D."/>
            <person name="Huntley M.A."/>
            <person name="Jaffe D.B."/>
            <person name="Jagadeeshan S."/>
            <person name="Jeck W.R."/>
            <person name="Johnson J."/>
            <person name="Jones C.D."/>
            <person name="Jordan W.C."/>
            <person name="Karpen G.H."/>
            <person name="Kataoka E."/>
            <person name="Keightley P.D."/>
            <person name="Kheradpour P."/>
            <person name="Kirkness E.F."/>
            <person name="Koerich L.B."/>
            <person name="Kristiansen K."/>
            <person name="Kudrna D."/>
            <person name="Kulathinal R.J."/>
            <person name="Kumar S."/>
            <person name="Kwok R."/>
            <person name="Lander E."/>
            <person name="Langley C.H."/>
            <person name="Lapoint R."/>
            <person name="Lazzaro B.P."/>
            <person name="Lee S.J."/>
            <person name="Levesque L."/>
            <person name="Li R."/>
            <person name="Lin C.F."/>
            <person name="Lin M.F."/>
            <person name="Lindblad-Toh K."/>
            <person name="Llopart A."/>
            <person name="Long M."/>
            <person name="Low L."/>
            <person name="Lozovsky E."/>
            <person name="Lu J."/>
            <person name="Luo M."/>
            <person name="Machado C.A."/>
            <person name="Makalowski W."/>
            <person name="Marzo M."/>
            <person name="Matsuda M."/>
            <person name="Matzkin L."/>
            <person name="McAllister B."/>
            <person name="McBride C.S."/>
            <person name="McKernan B."/>
            <person name="McKernan K."/>
            <person name="Mendez-Lago M."/>
            <person name="Minx P."/>
            <person name="Mollenhauer M.U."/>
            <person name="Montooth K."/>
            <person name="Mount S.M."/>
            <person name="Mu X."/>
            <person name="Myers E."/>
            <person name="Negre B."/>
            <person name="Newfeld S."/>
            <person name="Nielsen R."/>
            <person name="Noor M.A."/>
            <person name="O'Grady P."/>
            <person name="Pachter L."/>
            <person name="Papaceit M."/>
            <person name="Parisi M.J."/>
            <person name="Parisi M."/>
            <person name="Parts L."/>
            <person name="Pedersen J.S."/>
            <person name="Pesole G."/>
            <person name="Phillippy A.M."/>
            <person name="Ponting C.P."/>
            <person name="Pop M."/>
            <person name="Porcelli D."/>
            <person name="Powell J.R."/>
            <person name="Prohaska S."/>
            <person name="Pruitt K."/>
            <person name="Puig M."/>
            <person name="Quesneville H."/>
            <person name="Ram K.R."/>
            <person name="Rand D."/>
            <person name="Rasmussen M.D."/>
            <person name="Reed L.K."/>
            <person name="Reenan R."/>
            <person name="Reily A."/>
            <person name="Remington K.A."/>
            <person name="Rieger T.T."/>
            <person name="Ritchie M.G."/>
            <person name="Robin C."/>
            <person name="Rogers Y.H."/>
            <person name="Rohde C."/>
            <person name="Rozas J."/>
            <person name="Rubenfield M.J."/>
            <person name="Ruiz A."/>
            <person name="Russo S."/>
            <person name="Salzberg S.L."/>
            <person name="Sanchez-Gracia A."/>
            <person name="Saranga D.J."/>
            <person name="Sato H."/>
            <person name="Schaeffer S.W."/>
            <person name="Schatz M.C."/>
            <person name="Schlenke T."/>
            <person name="Schwartz R."/>
            <person name="Segarra C."/>
            <person name="Singh R.S."/>
            <person name="Sirot L."/>
            <person name="Sirota M."/>
            <person name="Sisneros N.B."/>
            <person name="Smith C.D."/>
            <person name="Smith T.F."/>
            <person name="Spieth J."/>
            <person name="Stage D.E."/>
            <person name="Stark A."/>
            <person name="Stephan W."/>
            <person name="Strausberg R.L."/>
            <person name="Strempel S."/>
            <person name="Sturgill D."/>
            <person name="Sutton G."/>
            <person name="Sutton G.G."/>
            <person name="Tao W."/>
            <person name="Teichmann S."/>
            <person name="Tobari Y.N."/>
            <person name="Tomimura Y."/>
            <person name="Tsolas J.M."/>
            <person name="Valente V.L."/>
            <person name="Venter E."/>
            <person name="Venter J.C."/>
            <person name="Vicario S."/>
            <person name="Vieira F.G."/>
            <person name="Vilella A.J."/>
            <person name="Villasante A."/>
            <person name="Walenz B."/>
            <person name="Wang J."/>
            <person name="Wasserman M."/>
            <person name="Watts T."/>
            <person name="Wilson D."/>
            <person name="Wilson R.K."/>
            <person name="Wing R.A."/>
            <person name="Wolfner M.F."/>
            <person name="Wong A."/>
            <person name="Wong G.K."/>
            <person name="Wu C.I."/>
            <person name="Wu G."/>
            <person name="Yamamoto D."/>
            <person name="Yang H.P."/>
            <person name="Yang S.P."/>
            <person name="Yorke J.A."/>
            <person name="Yoshida K."/>
            <person name="Zdobnov E."/>
            <person name="Zhang P."/>
            <person name="Zhang Y."/>
            <person name="Zimin A.V."/>
            <person name="Baldwin J."/>
            <person name="Abdouelleil A."/>
            <person name="Abdulkadir J."/>
            <person name="Abebe A."/>
            <person name="Abera B."/>
            <person name="Abreu J."/>
            <person name="Acer S.C."/>
            <person name="Aftuck L."/>
            <person name="Alexander A."/>
            <person name="An P."/>
            <person name="Anderson E."/>
            <person name="Anderson S."/>
            <person name="Arachi H."/>
            <person name="Azer M."/>
            <person name="Bachantsang P."/>
            <person name="Barry A."/>
            <person name="Bayul T."/>
            <person name="Berlin A."/>
            <person name="Bessette D."/>
            <person name="Bloom T."/>
            <person name="Blye J."/>
            <person name="Boguslavskiy L."/>
            <person name="Bonnet C."/>
            <person name="Boukhgalter B."/>
            <person name="Bourzgui I."/>
            <person name="Brown A."/>
            <person name="Cahill P."/>
            <person name="Channer S."/>
            <person name="Cheshatsang Y."/>
            <person name="Chuda L."/>
            <person name="Citroen M."/>
            <person name="Collymore A."/>
            <person name="Cooke P."/>
            <person name="Costello M."/>
            <person name="D'Aco K."/>
            <person name="Daza R."/>
            <person name="De Haan G."/>
            <person name="DeGray S."/>
            <person name="DeMaso C."/>
            <person name="Dhargay N."/>
            <person name="Dooley K."/>
            <person name="Dooley E."/>
            <person name="Doricent M."/>
            <person name="Dorje P."/>
            <person name="Dorjee K."/>
            <person name="Dupes A."/>
            <person name="Elong R."/>
            <person name="Falk J."/>
            <person name="Farina A."/>
            <person name="Faro S."/>
            <person name="Ferguson D."/>
            <person name="Fisher S."/>
            <person name="Foley C.D."/>
            <person name="Franke A."/>
            <person name="Friedrich D."/>
            <person name="Gadbois L."/>
            <person name="Gearin G."/>
            <person name="Gearin C.R."/>
            <person name="Giannoukos G."/>
            <person name="Goode T."/>
            <person name="Graham J."/>
            <person name="Grandbois E."/>
            <person name="Grewal S."/>
            <person name="Gyaltsen K."/>
            <person name="Hafez N."/>
            <person name="Hagos B."/>
            <person name="Hall J."/>
            <person name="Henson C."/>
            <person name="Hollinger A."/>
            <person name="Honan T."/>
            <person name="Huard M.D."/>
            <person name="Hughes L."/>
            <person name="Hurhula B."/>
            <person name="Husby M.E."/>
            <person name="Kamat A."/>
            <person name="Kanga B."/>
            <person name="Kashin S."/>
            <person name="Khazanovich D."/>
            <person name="Kisner P."/>
            <person name="Lance K."/>
            <person name="Lara M."/>
            <person name="Lee W."/>
            <person name="Lennon N."/>
            <person name="Letendre F."/>
            <person name="LeVine R."/>
            <person name="Lipovsky A."/>
            <person name="Liu X."/>
            <person name="Liu J."/>
            <person name="Liu S."/>
            <person name="Lokyitsang T."/>
            <person name="Lokyitsang Y."/>
            <person name="Lubonja R."/>
            <person name="Lui A."/>
            <person name="MacDonald P."/>
            <person name="Magnisalis V."/>
            <person name="Maru K."/>
            <person name="Matthews C."/>
            <person name="McCusker W."/>
            <person name="McDonough S."/>
            <person name="Mehta T."/>
            <person name="Meldrim J."/>
            <person name="Meneus L."/>
            <person name="Mihai O."/>
            <person name="Mihalev A."/>
            <person name="Mihova T."/>
            <person name="Mittelman R."/>
            <person name="Mlenga V."/>
            <person name="Montmayeur A."/>
            <person name="Mulrain L."/>
            <person name="Navidi A."/>
            <person name="Naylor J."/>
            <person name="Negash T."/>
            <person name="Nguyen T."/>
            <person name="Nguyen N."/>
            <person name="Nicol R."/>
            <person name="Norbu C."/>
            <person name="Norbu N."/>
            <person name="Novod N."/>
            <person name="O'Neill B."/>
            <person name="Osman S."/>
            <person name="Markiewicz E."/>
            <person name="Oyono O.L."/>
            <person name="Patti C."/>
            <person name="Phunkhang P."/>
            <person name="Pierre F."/>
            <person name="Priest M."/>
            <person name="Raghuraman S."/>
            <person name="Rege F."/>
            <person name="Reyes R."/>
            <person name="Rise C."/>
            <person name="Rogov P."/>
            <person name="Ross K."/>
            <person name="Ryan E."/>
            <person name="Settipalli S."/>
            <person name="Shea T."/>
            <person name="Sherpa N."/>
            <person name="Shi L."/>
            <person name="Shih D."/>
            <person name="Sparrow T."/>
            <person name="Spaulding J."/>
            <person name="Stalker J."/>
            <person name="Stange-Thomann N."/>
            <person name="Stavropoulos S."/>
            <person name="Stone C."/>
            <person name="Strader C."/>
            <person name="Tesfaye S."/>
            <person name="Thomson T."/>
            <person name="Thoulutsang Y."/>
            <person name="Thoulutsang D."/>
            <person name="Topham K."/>
            <person name="Topping I."/>
            <person name="Tsamla T."/>
            <person name="Vassiliev H."/>
            <person name="Vo A."/>
            <person name="Wangchuk T."/>
            <person name="Wangdi T."/>
            <person name="Weiand M."/>
            <person name="Wilkinson J."/>
            <person name="Wilson A."/>
            <person name="Yadav S."/>
            <person name="Young G."/>
            <person name="Yu Q."/>
            <person name="Zembek L."/>
            <person name="Zhong D."/>
            <person name="Zimmer A."/>
            <person name="Zwirko Z."/>
            <person name="Jaffe D.B."/>
            <person name="Alvarez P."/>
            <person name="Brockman W."/>
            <person name="Butler J."/>
            <person name="Chin C."/>
            <person name="Gnerre S."/>
            <person name="Grabherr M."/>
            <person name="Kleber M."/>
            <person name="Mauceli E."/>
            <person name="MacCallum I."/>
        </authorList>
    </citation>
    <scope>NUCLEOTIDE SEQUENCE [LARGE SCALE GENOMIC DNA]</scope>
    <source>
        <strain evidence="2">Tucson 14030-0811.24</strain>
    </source>
</reference>
<accession>B4NQP5</accession>
<name>B4NQP5_DROWI</name>
<proteinExistence type="predicted"/>
<evidence type="ECO:0000313" key="1">
    <source>
        <dbReference type="EMBL" id="EDW86684.2"/>
    </source>
</evidence>
<dbReference type="eggNOG" id="ENOG502QUK0">
    <property type="taxonomic scope" value="Eukaryota"/>
</dbReference>
<protein>
    <submittedName>
        <fullName evidence="1">Uncharacterized protein</fullName>
    </submittedName>
</protein>
<gene>
    <name evidence="1" type="primary">Dwil\GK19297</name>
    <name evidence="1" type="ORF">Dwil_GK19297</name>
</gene>
<dbReference type="AlphaFoldDB" id="B4NQP5"/>